<gene>
    <name evidence="2" type="ORF">J2S45_000776</name>
</gene>
<feature type="transmembrane region" description="Helical" evidence="1">
    <location>
        <begin position="15"/>
        <end position="34"/>
    </location>
</feature>
<comment type="caution">
    <text evidence="2">The sequence shown here is derived from an EMBL/GenBank/DDBJ whole genome shotgun (WGS) entry which is preliminary data.</text>
</comment>
<organism evidence="2 3">
    <name type="scientific">Trueperella abortisuis</name>
    <dbReference type="NCBI Taxonomy" id="445930"/>
    <lineage>
        <taxon>Bacteria</taxon>
        <taxon>Bacillati</taxon>
        <taxon>Actinomycetota</taxon>
        <taxon>Actinomycetes</taxon>
        <taxon>Actinomycetales</taxon>
        <taxon>Actinomycetaceae</taxon>
        <taxon>Trueperella</taxon>
    </lineage>
</organism>
<name>A0ABT9PHY6_9ACTO</name>
<evidence type="ECO:0000313" key="3">
    <source>
        <dbReference type="Proteomes" id="UP001230145"/>
    </source>
</evidence>
<dbReference type="EMBL" id="JAUSQL010000001">
    <property type="protein sequence ID" value="MDP9832097.1"/>
    <property type="molecule type" value="Genomic_DNA"/>
</dbReference>
<dbReference type="Proteomes" id="UP001230145">
    <property type="component" value="Unassembled WGS sequence"/>
</dbReference>
<feature type="transmembrane region" description="Helical" evidence="1">
    <location>
        <begin position="46"/>
        <end position="67"/>
    </location>
</feature>
<sequence length="89" mass="9694">MWEAGSPFGLTSLKLLAIVVAVGVACIVALLWRANRSERPRRRSQALDALLYTGAVVLPVMAVFMLINRLGDFYNSFSELANQIAELAG</sequence>
<keyword evidence="1" id="KW-0812">Transmembrane</keyword>
<keyword evidence="1" id="KW-1133">Transmembrane helix</keyword>
<accession>A0ABT9PHY6</accession>
<protein>
    <submittedName>
        <fullName evidence="2">Threonine/homoserine/homoserine lactone efflux protein</fullName>
    </submittedName>
</protein>
<reference evidence="2 3" key="1">
    <citation type="submission" date="2023-07" db="EMBL/GenBank/DDBJ databases">
        <title>Sequencing the genomes of 1000 actinobacteria strains.</title>
        <authorList>
            <person name="Klenk H.-P."/>
        </authorList>
    </citation>
    <scope>NUCLEOTIDE SEQUENCE [LARGE SCALE GENOMIC DNA]</scope>
    <source>
        <strain evidence="2 3">DSM 19515</strain>
    </source>
</reference>
<keyword evidence="3" id="KW-1185">Reference proteome</keyword>
<evidence type="ECO:0000256" key="1">
    <source>
        <dbReference type="SAM" id="Phobius"/>
    </source>
</evidence>
<dbReference type="RefSeq" id="WP_296929332.1">
    <property type="nucleotide sequence ID" value="NZ_CP133407.1"/>
</dbReference>
<proteinExistence type="predicted"/>
<keyword evidence="1" id="KW-0472">Membrane</keyword>
<evidence type="ECO:0000313" key="2">
    <source>
        <dbReference type="EMBL" id="MDP9832097.1"/>
    </source>
</evidence>